<dbReference type="InterPro" id="IPR036259">
    <property type="entry name" value="MFS_trans_sf"/>
</dbReference>
<evidence type="ECO:0000256" key="2">
    <source>
        <dbReference type="ARBA" id="ARBA00022692"/>
    </source>
</evidence>
<dbReference type="Gene3D" id="1.20.1720.10">
    <property type="entry name" value="Multidrug resistance protein D"/>
    <property type="match status" value="1"/>
</dbReference>
<dbReference type="OrthoDB" id="5296287at2759"/>
<keyword evidence="4 6" id="KW-0472">Membrane</keyword>
<feature type="transmembrane region" description="Helical" evidence="6">
    <location>
        <begin position="162"/>
        <end position="180"/>
    </location>
</feature>
<evidence type="ECO:0000256" key="5">
    <source>
        <dbReference type="SAM" id="MobiDB-lite"/>
    </source>
</evidence>
<dbReference type="EMBL" id="LFMY01000015">
    <property type="protein sequence ID" value="OKL56346.1"/>
    <property type="molecule type" value="Genomic_DNA"/>
</dbReference>
<evidence type="ECO:0000313" key="7">
    <source>
        <dbReference type="EMBL" id="OKL56346.1"/>
    </source>
</evidence>
<dbReference type="GO" id="GO:0016020">
    <property type="term" value="C:membrane"/>
    <property type="evidence" value="ECO:0007669"/>
    <property type="project" value="UniProtKB-SubCell"/>
</dbReference>
<keyword evidence="3 6" id="KW-1133">Transmembrane helix</keyword>
<gene>
    <name evidence="7" type="ORF">UA08_08538</name>
</gene>
<dbReference type="PANTHER" id="PTHR23502:SF153">
    <property type="entry name" value="MULTIDRUG TRANSPORTER, PUTATIVE (AFU_ORTHOLOGUE AFUA_7G00230)-RELATED"/>
    <property type="match status" value="1"/>
</dbReference>
<sequence length="235" mass="25484">MTEKADDICLGEIDSPDDSEKPKSWPGSRKWRNVLLIALLTFVSPFGSSMLAPSMDKVMAEFGSTNTEPESLTVSIYVLGYAFGPLVFAPLSEIHGRRVPLLASSAMFVIMSIICAVSVNLPMLIVFRFLTGLKGSSSLALGPASIADMFVPQHCGKAMSAWNLPVLLGPAIGPLIGSYITQSKGWRWNCWFLVIVLSFCSKSRMLRHCSSAKPVERSSVVTINPPSEMLLDGLV</sequence>
<evidence type="ECO:0000256" key="4">
    <source>
        <dbReference type="ARBA" id="ARBA00023136"/>
    </source>
</evidence>
<feature type="region of interest" description="Disordered" evidence="5">
    <location>
        <begin position="1"/>
        <end position="26"/>
    </location>
</feature>
<name>A0A1Q5Q814_TALAT</name>
<feature type="transmembrane region" description="Helical" evidence="6">
    <location>
        <begin position="33"/>
        <end position="52"/>
    </location>
</feature>
<dbReference type="GeneID" id="31008294"/>
<comment type="caution">
    <text evidence="7">The sequence shown here is derived from an EMBL/GenBank/DDBJ whole genome shotgun (WGS) entry which is preliminary data.</text>
</comment>
<dbReference type="SUPFAM" id="SSF103473">
    <property type="entry name" value="MFS general substrate transporter"/>
    <property type="match status" value="1"/>
</dbReference>
<proteinExistence type="predicted"/>
<feature type="transmembrane region" description="Helical" evidence="6">
    <location>
        <begin position="99"/>
        <end position="119"/>
    </location>
</feature>
<comment type="subcellular location">
    <subcellularLocation>
        <location evidence="1">Membrane</location>
        <topology evidence="1">Multi-pass membrane protein</topology>
    </subcellularLocation>
</comment>
<evidence type="ECO:0000256" key="6">
    <source>
        <dbReference type="SAM" id="Phobius"/>
    </source>
</evidence>
<keyword evidence="2 6" id="KW-0812">Transmembrane</keyword>
<dbReference type="RefSeq" id="XP_020116467.1">
    <property type="nucleotide sequence ID" value="XM_020263437.1"/>
</dbReference>
<protein>
    <submittedName>
        <fullName evidence="7">Uncharacterized protein</fullName>
    </submittedName>
</protein>
<evidence type="ECO:0000256" key="1">
    <source>
        <dbReference type="ARBA" id="ARBA00004141"/>
    </source>
</evidence>
<reference evidence="7 8" key="1">
    <citation type="submission" date="2015-06" db="EMBL/GenBank/DDBJ databases">
        <title>Talaromyces atroroseus IBT 11181 draft genome.</title>
        <authorList>
            <person name="Rasmussen K.B."/>
            <person name="Rasmussen S."/>
            <person name="Petersen B."/>
            <person name="Sicheritz-Ponten T."/>
            <person name="Mortensen U.H."/>
            <person name="Thrane U."/>
        </authorList>
    </citation>
    <scope>NUCLEOTIDE SEQUENCE [LARGE SCALE GENOMIC DNA]</scope>
    <source>
        <strain evidence="7 8">IBT 11181</strain>
    </source>
</reference>
<organism evidence="7 8">
    <name type="scientific">Talaromyces atroroseus</name>
    <dbReference type="NCBI Taxonomy" id="1441469"/>
    <lineage>
        <taxon>Eukaryota</taxon>
        <taxon>Fungi</taxon>
        <taxon>Dikarya</taxon>
        <taxon>Ascomycota</taxon>
        <taxon>Pezizomycotina</taxon>
        <taxon>Eurotiomycetes</taxon>
        <taxon>Eurotiomycetidae</taxon>
        <taxon>Eurotiales</taxon>
        <taxon>Trichocomaceae</taxon>
        <taxon>Talaromyces</taxon>
        <taxon>Talaromyces sect. Trachyspermi</taxon>
    </lineage>
</organism>
<keyword evidence="8" id="KW-1185">Reference proteome</keyword>
<evidence type="ECO:0000313" key="8">
    <source>
        <dbReference type="Proteomes" id="UP000214365"/>
    </source>
</evidence>
<dbReference type="InterPro" id="IPR011701">
    <property type="entry name" value="MFS"/>
</dbReference>
<accession>A0A1Q5Q814</accession>
<dbReference type="PANTHER" id="PTHR23502">
    <property type="entry name" value="MAJOR FACILITATOR SUPERFAMILY"/>
    <property type="match status" value="1"/>
</dbReference>
<feature type="transmembrane region" description="Helical" evidence="6">
    <location>
        <begin position="72"/>
        <end position="92"/>
    </location>
</feature>
<dbReference type="AlphaFoldDB" id="A0A1Q5Q814"/>
<dbReference type="Pfam" id="PF07690">
    <property type="entry name" value="MFS_1"/>
    <property type="match status" value="1"/>
</dbReference>
<dbReference type="Proteomes" id="UP000214365">
    <property type="component" value="Unassembled WGS sequence"/>
</dbReference>
<evidence type="ECO:0000256" key="3">
    <source>
        <dbReference type="ARBA" id="ARBA00022989"/>
    </source>
</evidence>
<dbReference type="STRING" id="1441469.A0A1Q5Q814"/>
<dbReference type="GO" id="GO:0022857">
    <property type="term" value="F:transmembrane transporter activity"/>
    <property type="evidence" value="ECO:0007669"/>
    <property type="project" value="InterPro"/>
</dbReference>